<name>A0ABW8F3F9_9BURK</name>
<evidence type="ECO:0000313" key="11">
    <source>
        <dbReference type="EMBL" id="MFJ3047805.1"/>
    </source>
</evidence>
<dbReference type="Gene3D" id="3.20.20.20">
    <property type="entry name" value="Dihydropteroate synthase-like"/>
    <property type="match status" value="1"/>
</dbReference>
<dbReference type="CDD" id="cd00739">
    <property type="entry name" value="DHPS"/>
    <property type="match status" value="1"/>
</dbReference>
<comment type="cofactor">
    <cofactor evidence="2 9">
        <name>Mg(2+)</name>
        <dbReference type="ChEBI" id="CHEBI:18420"/>
    </cofactor>
</comment>
<feature type="domain" description="Pterin-binding" evidence="10">
    <location>
        <begin position="21"/>
        <end position="273"/>
    </location>
</feature>
<dbReference type="InterPro" id="IPR000489">
    <property type="entry name" value="Pterin-binding_dom"/>
</dbReference>
<dbReference type="PROSITE" id="PS00792">
    <property type="entry name" value="DHPS_1"/>
    <property type="match status" value="1"/>
</dbReference>
<dbReference type="PROSITE" id="PS50972">
    <property type="entry name" value="PTERIN_BINDING"/>
    <property type="match status" value="1"/>
</dbReference>
<evidence type="ECO:0000256" key="2">
    <source>
        <dbReference type="ARBA" id="ARBA00001946"/>
    </source>
</evidence>
<sequence>MTQAFLKCGRFRLPMQQGRRPLVMGILNVTPDSFSDGGHYNSLEFALSHAEQMIADGVDIIDIGGESTRPGIAPLSLEQELERVMPVIYALRDCGKPLSIDTYKPAVMREALLAEVDMINDINGFRAEGAIDAVKDSEAGLCVMHMQGEPQTMQREPHYDDVVAEVERFLRSQVDRMMAAGVARERICIDPGFGFGKTLAHNLALLRNTRRLIGALDLPLLAGMSRKSMIGAVTGKPLEKRMAGSIGAALAAAQQGAMIIRVHDVAETVDAINMWQAGREDN</sequence>
<comment type="function">
    <text evidence="9">Catalyzes the condensation of para-aminobenzoate (pABA) with 6-hydroxymethyl-7,8-dihydropterin diphosphate (DHPt-PP) to form 7,8-dihydropteroate (H2Pte), the immediate precursor of folate derivatives.</text>
</comment>
<dbReference type="PANTHER" id="PTHR20941:SF1">
    <property type="entry name" value="FOLIC ACID SYNTHESIS PROTEIN FOL1"/>
    <property type="match status" value="1"/>
</dbReference>
<protein>
    <recommendedName>
        <fullName evidence="4 9">Dihydropteroate synthase</fullName>
        <shortName evidence="9">DHPS</shortName>
        <ecNumber evidence="4 9">2.5.1.15</ecNumber>
    </recommendedName>
    <alternativeName>
        <fullName evidence="9">Dihydropteroate pyrophosphorylase</fullName>
    </alternativeName>
</protein>
<evidence type="ECO:0000256" key="4">
    <source>
        <dbReference type="ARBA" id="ARBA00012458"/>
    </source>
</evidence>
<organism evidence="11 12">
    <name type="scientific">Herbaspirillum chlorophenolicum</name>
    <dbReference type="NCBI Taxonomy" id="211589"/>
    <lineage>
        <taxon>Bacteria</taxon>
        <taxon>Pseudomonadati</taxon>
        <taxon>Pseudomonadota</taxon>
        <taxon>Betaproteobacteria</taxon>
        <taxon>Burkholderiales</taxon>
        <taxon>Oxalobacteraceae</taxon>
        <taxon>Herbaspirillum</taxon>
    </lineage>
</organism>
<dbReference type="PANTHER" id="PTHR20941">
    <property type="entry name" value="FOLATE SYNTHESIS PROTEINS"/>
    <property type="match status" value="1"/>
</dbReference>
<dbReference type="PROSITE" id="PS00793">
    <property type="entry name" value="DHPS_2"/>
    <property type="match status" value="1"/>
</dbReference>
<evidence type="ECO:0000313" key="12">
    <source>
        <dbReference type="Proteomes" id="UP001617427"/>
    </source>
</evidence>
<gene>
    <name evidence="11" type="primary">folP</name>
    <name evidence="11" type="ORF">ACIPEN_18410</name>
</gene>
<evidence type="ECO:0000256" key="9">
    <source>
        <dbReference type="RuleBase" id="RU361205"/>
    </source>
</evidence>
<dbReference type="NCBIfam" id="TIGR01496">
    <property type="entry name" value="DHPS"/>
    <property type="match status" value="1"/>
</dbReference>
<dbReference type="Pfam" id="PF00809">
    <property type="entry name" value="Pterin_bind"/>
    <property type="match status" value="1"/>
</dbReference>
<keyword evidence="12" id="KW-1185">Reference proteome</keyword>
<accession>A0ABW8F3F9</accession>
<dbReference type="InterPro" id="IPR011005">
    <property type="entry name" value="Dihydropteroate_synth-like_sf"/>
</dbReference>
<keyword evidence="7 9" id="KW-0460">Magnesium</keyword>
<comment type="catalytic activity">
    <reaction evidence="1">
        <text>(7,8-dihydropterin-6-yl)methyl diphosphate + 4-aminobenzoate = 7,8-dihydropteroate + diphosphate</text>
        <dbReference type="Rhea" id="RHEA:19949"/>
        <dbReference type="ChEBI" id="CHEBI:17836"/>
        <dbReference type="ChEBI" id="CHEBI:17839"/>
        <dbReference type="ChEBI" id="CHEBI:33019"/>
        <dbReference type="ChEBI" id="CHEBI:72950"/>
        <dbReference type="EC" id="2.5.1.15"/>
    </reaction>
</comment>
<dbReference type="Proteomes" id="UP001617427">
    <property type="component" value="Unassembled WGS sequence"/>
</dbReference>
<evidence type="ECO:0000256" key="1">
    <source>
        <dbReference type="ARBA" id="ARBA00000012"/>
    </source>
</evidence>
<evidence type="ECO:0000256" key="5">
    <source>
        <dbReference type="ARBA" id="ARBA00022679"/>
    </source>
</evidence>
<reference evidence="11 12" key="1">
    <citation type="submission" date="2024-10" db="EMBL/GenBank/DDBJ databases">
        <title>The Natural Products Discovery Center: Release of the First 8490 Sequenced Strains for Exploring Actinobacteria Biosynthetic Diversity.</title>
        <authorList>
            <person name="Kalkreuter E."/>
            <person name="Kautsar S.A."/>
            <person name="Yang D."/>
            <person name="Bader C.D."/>
            <person name="Teijaro C.N."/>
            <person name="Fluegel L."/>
            <person name="Davis C.M."/>
            <person name="Simpson J.R."/>
            <person name="Lauterbach L."/>
            <person name="Steele A.D."/>
            <person name="Gui C."/>
            <person name="Meng S."/>
            <person name="Li G."/>
            <person name="Viehrig K."/>
            <person name="Ye F."/>
            <person name="Su P."/>
            <person name="Kiefer A.F."/>
            <person name="Nichols A."/>
            <person name="Cepeda A.J."/>
            <person name="Yan W."/>
            <person name="Fan B."/>
            <person name="Jiang Y."/>
            <person name="Adhikari A."/>
            <person name="Zheng C.-J."/>
            <person name="Schuster L."/>
            <person name="Cowan T.M."/>
            <person name="Smanski M.J."/>
            <person name="Chevrette M.G."/>
            <person name="De Carvalho L.P.S."/>
            <person name="Shen B."/>
        </authorList>
    </citation>
    <scope>NUCLEOTIDE SEQUENCE [LARGE SCALE GENOMIC DNA]</scope>
    <source>
        <strain evidence="11 12">NPDC087045</strain>
    </source>
</reference>
<comment type="caution">
    <text evidence="11">The sequence shown here is derived from an EMBL/GenBank/DDBJ whole genome shotgun (WGS) entry which is preliminary data.</text>
</comment>
<keyword evidence="5 9" id="KW-0808">Transferase</keyword>
<dbReference type="GO" id="GO:0004156">
    <property type="term" value="F:dihydropteroate synthase activity"/>
    <property type="evidence" value="ECO:0007669"/>
    <property type="project" value="UniProtKB-EC"/>
</dbReference>
<evidence type="ECO:0000256" key="7">
    <source>
        <dbReference type="ARBA" id="ARBA00022842"/>
    </source>
</evidence>
<evidence type="ECO:0000256" key="6">
    <source>
        <dbReference type="ARBA" id="ARBA00022723"/>
    </source>
</evidence>
<keyword evidence="6 9" id="KW-0479">Metal-binding</keyword>
<comment type="similarity">
    <text evidence="9">Belongs to the DHPS family.</text>
</comment>
<dbReference type="InterPro" id="IPR045031">
    <property type="entry name" value="DHP_synth-like"/>
</dbReference>
<dbReference type="InterPro" id="IPR006390">
    <property type="entry name" value="DHP_synth_dom"/>
</dbReference>
<evidence type="ECO:0000256" key="3">
    <source>
        <dbReference type="ARBA" id="ARBA00004763"/>
    </source>
</evidence>
<dbReference type="RefSeq" id="WP_402702528.1">
    <property type="nucleotide sequence ID" value="NZ_JBIUZV010000012.1"/>
</dbReference>
<dbReference type="SUPFAM" id="SSF51717">
    <property type="entry name" value="Dihydropteroate synthetase-like"/>
    <property type="match status" value="1"/>
</dbReference>
<comment type="pathway">
    <text evidence="3 9">Cofactor biosynthesis; tetrahydrofolate biosynthesis; 7,8-dihydrofolate from 2-amino-4-hydroxy-6-hydroxymethyl-7,8-dihydropteridine diphosphate and 4-aminobenzoate: step 1/2.</text>
</comment>
<proteinExistence type="inferred from homology"/>
<evidence type="ECO:0000259" key="10">
    <source>
        <dbReference type="PROSITE" id="PS50972"/>
    </source>
</evidence>
<dbReference type="EMBL" id="JBIUZV010000012">
    <property type="protein sequence ID" value="MFJ3047805.1"/>
    <property type="molecule type" value="Genomic_DNA"/>
</dbReference>
<evidence type="ECO:0000256" key="8">
    <source>
        <dbReference type="ARBA" id="ARBA00022909"/>
    </source>
</evidence>
<dbReference type="EC" id="2.5.1.15" evidence="4 9"/>
<keyword evidence="8 9" id="KW-0289">Folate biosynthesis</keyword>